<dbReference type="EC" id="5.6.2.4" evidence="13"/>
<comment type="cofactor">
    <cofactor evidence="13">
        <name>Mg(2+)</name>
        <dbReference type="ChEBI" id="CHEBI:18420"/>
    </cofactor>
</comment>
<keyword evidence="4 13" id="KW-0378">Hydrolase</keyword>
<organism evidence="17 18">
    <name type="scientific">Jeotgalibacillus soli</name>
    <dbReference type="NCBI Taxonomy" id="889306"/>
    <lineage>
        <taxon>Bacteria</taxon>
        <taxon>Bacillati</taxon>
        <taxon>Bacillota</taxon>
        <taxon>Bacilli</taxon>
        <taxon>Bacillales</taxon>
        <taxon>Caryophanaceae</taxon>
        <taxon>Jeotgalibacillus</taxon>
    </lineage>
</organism>
<dbReference type="InterPro" id="IPR014152">
    <property type="entry name" value="AddA"/>
</dbReference>
<dbReference type="OrthoDB" id="9810135at2"/>
<keyword evidence="3 13" id="KW-0227">DNA damage</keyword>
<keyword evidence="18" id="KW-1185">Reference proteome</keyword>
<protein>
    <recommendedName>
        <fullName evidence="13">ATP-dependent helicase/nuclease subunit A</fullName>
        <ecNumber evidence="13">3.1.-.-</ecNumber>
        <ecNumber evidence="13">5.6.2.4</ecNumber>
    </recommendedName>
    <alternativeName>
        <fullName evidence="13">ATP-dependent helicase/nuclease AddA</fullName>
    </alternativeName>
    <alternativeName>
        <fullName evidence="13">DNA 3'-5' helicase AddA</fullName>
    </alternativeName>
</protein>
<dbReference type="AlphaFoldDB" id="A0A0C2VMH5"/>
<keyword evidence="10 13" id="KW-0413">Isomerase</keyword>
<evidence type="ECO:0000313" key="17">
    <source>
        <dbReference type="EMBL" id="KIL45641.1"/>
    </source>
</evidence>
<dbReference type="EMBL" id="JXRP01000017">
    <property type="protein sequence ID" value="KIL45641.1"/>
    <property type="molecule type" value="Genomic_DNA"/>
</dbReference>
<dbReference type="GO" id="GO:0005524">
    <property type="term" value="F:ATP binding"/>
    <property type="evidence" value="ECO:0007669"/>
    <property type="project" value="UniProtKB-UniRule"/>
</dbReference>
<keyword evidence="1 13" id="KW-0540">Nuclease</keyword>
<evidence type="ECO:0000256" key="8">
    <source>
        <dbReference type="ARBA" id="ARBA00023125"/>
    </source>
</evidence>
<dbReference type="Pfam" id="PF12705">
    <property type="entry name" value="PDDEXK_1"/>
    <property type="match status" value="1"/>
</dbReference>
<evidence type="ECO:0000256" key="5">
    <source>
        <dbReference type="ARBA" id="ARBA00022806"/>
    </source>
</evidence>
<comment type="caution">
    <text evidence="17">The sequence shown here is derived from an EMBL/GenBank/DDBJ whole genome shotgun (WGS) entry which is preliminary data.</text>
</comment>
<evidence type="ECO:0000256" key="4">
    <source>
        <dbReference type="ARBA" id="ARBA00022801"/>
    </source>
</evidence>
<dbReference type="HAMAP" id="MF_01451">
    <property type="entry name" value="AddA"/>
    <property type="match status" value="1"/>
</dbReference>
<dbReference type="PROSITE" id="PS51217">
    <property type="entry name" value="UVRD_HELICASE_CTER"/>
    <property type="match status" value="1"/>
</dbReference>
<dbReference type="Gene3D" id="3.40.50.300">
    <property type="entry name" value="P-loop containing nucleotide triphosphate hydrolases"/>
    <property type="match status" value="4"/>
</dbReference>
<reference evidence="17 18" key="1">
    <citation type="submission" date="2015-01" db="EMBL/GenBank/DDBJ databases">
        <title>Genome sequencing of Jeotgalibacillus soli.</title>
        <authorList>
            <person name="Goh K.M."/>
            <person name="Chan K.-G."/>
            <person name="Yaakop A.S."/>
            <person name="Ee R."/>
            <person name="Gan H.M."/>
            <person name="Chan C.S."/>
        </authorList>
    </citation>
    <scope>NUCLEOTIDE SEQUENCE [LARGE SCALE GENOMIC DNA]</scope>
    <source>
        <strain evidence="17 18">P9</strain>
    </source>
</reference>
<keyword evidence="7 13" id="KW-0067">ATP-binding</keyword>
<evidence type="ECO:0000256" key="1">
    <source>
        <dbReference type="ARBA" id="ARBA00022722"/>
    </source>
</evidence>
<dbReference type="STRING" id="889306.KP78_19900"/>
<accession>A0A0C2VMH5</accession>
<dbReference type="NCBIfam" id="TIGR02785">
    <property type="entry name" value="addA_Gpos"/>
    <property type="match status" value="1"/>
</dbReference>
<keyword evidence="9 13" id="KW-0234">DNA repair</keyword>
<keyword evidence="5 13" id="KW-0347">Helicase</keyword>
<evidence type="ECO:0000259" key="15">
    <source>
        <dbReference type="PROSITE" id="PS51198"/>
    </source>
</evidence>
<evidence type="ECO:0000313" key="18">
    <source>
        <dbReference type="Proteomes" id="UP000031938"/>
    </source>
</evidence>
<dbReference type="InterPro" id="IPR014017">
    <property type="entry name" value="DNA_helicase_UvrD-like_C"/>
</dbReference>
<evidence type="ECO:0000256" key="13">
    <source>
        <dbReference type="HAMAP-Rule" id="MF_01451"/>
    </source>
</evidence>
<dbReference type="Pfam" id="PF00580">
    <property type="entry name" value="UvrD-helicase"/>
    <property type="match status" value="1"/>
</dbReference>
<dbReference type="GO" id="GO:0043138">
    <property type="term" value="F:3'-5' DNA helicase activity"/>
    <property type="evidence" value="ECO:0007669"/>
    <property type="project" value="UniProtKB-UniRule"/>
</dbReference>
<proteinExistence type="inferred from homology"/>
<gene>
    <name evidence="13" type="primary">addA</name>
    <name evidence="17" type="ORF">KP78_19900</name>
</gene>
<dbReference type="GO" id="GO:0008408">
    <property type="term" value="F:3'-5' exonuclease activity"/>
    <property type="evidence" value="ECO:0007669"/>
    <property type="project" value="UniProtKB-UniRule"/>
</dbReference>
<dbReference type="InterPro" id="IPR014016">
    <property type="entry name" value="UvrD-like_ATP-bd"/>
</dbReference>
<dbReference type="PANTHER" id="PTHR11070">
    <property type="entry name" value="UVRD / RECB / PCRA DNA HELICASE FAMILY MEMBER"/>
    <property type="match status" value="1"/>
</dbReference>
<feature type="domain" description="UvrD-like helicase ATP-binding" evidence="15">
    <location>
        <begin position="9"/>
        <end position="481"/>
    </location>
</feature>
<evidence type="ECO:0000256" key="14">
    <source>
        <dbReference type="PROSITE-ProRule" id="PRU00560"/>
    </source>
</evidence>
<evidence type="ECO:0000256" key="12">
    <source>
        <dbReference type="ARBA" id="ARBA00048988"/>
    </source>
</evidence>
<dbReference type="CDD" id="cd17932">
    <property type="entry name" value="DEXQc_UvrD"/>
    <property type="match status" value="1"/>
</dbReference>
<dbReference type="PATRIC" id="fig|889306.3.peg.2008"/>
<dbReference type="GO" id="GO:0000724">
    <property type="term" value="P:double-strand break repair via homologous recombination"/>
    <property type="evidence" value="ECO:0007669"/>
    <property type="project" value="UniProtKB-UniRule"/>
</dbReference>
<evidence type="ECO:0000256" key="3">
    <source>
        <dbReference type="ARBA" id="ARBA00022763"/>
    </source>
</evidence>
<keyword evidence="2 13" id="KW-0547">Nucleotide-binding</keyword>
<dbReference type="InterPro" id="IPR027417">
    <property type="entry name" value="P-loop_NTPase"/>
</dbReference>
<dbReference type="PROSITE" id="PS51198">
    <property type="entry name" value="UVRD_HELICASE_ATP_BIND"/>
    <property type="match status" value="1"/>
</dbReference>
<dbReference type="SUPFAM" id="SSF52980">
    <property type="entry name" value="Restriction endonuclease-like"/>
    <property type="match status" value="1"/>
</dbReference>
<comment type="catalytic activity">
    <reaction evidence="11 13">
        <text>Couples ATP hydrolysis with the unwinding of duplex DNA by translocating in the 3'-5' direction.</text>
        <dbReference type="EC" id="5.6.2.4"/>
    </reaction>
</comment>
<dbReference type="SUPFAM" id="SSF52540">
    <property type="entry name" value="P-loop containing nucleoside triphosphate hydrolases"/>
    <property type="match status" value="1"/>
</dbReference>
<dbReference type="FunFam" id="3.40.50.300:FF:001196">
    <property type="entry name" value="ATP-dependent helicase/nuclease subunit A"/>
    <property type="match status" value="1"/>
</dbReference>
<evidence type="ECO:0000256" key="7">
    <source>
        <dbReference type="ARBA" id="ARBA00022840"/>
    </source>
</evidence>
<comment type="similarity">
    <text evidence="13">Belongs to the helicase family. AddA subfamily.</text>
</comment>
<evidence type="ECO:0000259" key="16">
    <source>
        <dbReference type="PROSITE" id="PS51217"/>
    </source>
</evidence>
<feature type="domain" description="UvrD-like helicase C-terminal" evidence="16">
    <location>
        <begin position="482"/>
        <end position="810"/>
    </location>
</feature>
<dbReference type="PANTHER" id="PTHR11070:SF48">
    <property type="entry name" value="ATP-DEPENDENT HELICASE_NUCLEASE SUBUNIT A"/>
    <property type="match status" value="1"/>
</dbReference>
<evidence type="ECO:0000256" key="9">
    <source>
        <dbReference type="ARBA" id="ARBA00023204"/>
    </source>
</evidence>
<dbReference type="GO" id="GO:0005829">
    <property type="term" value="C:cytosol"/>
    <property type="evidence" value="ECO:0007669"/>
    <property type="project" value="TreeGrafter"/>
</dbReference>
<name>A0A0C2VMH5_9BACL</name>
<dbReference type="RefSeq" id="WP_041088331.1">
    <property type="nucleotide sequence ID" value="NZ_JXRP01000017.1"/>
</dbReference>
<dbReference type="GO" id="GO:0003690">
    <property type="term" value="F:double-stranded DNA binding"/>
    <property type="evidence" value="ECO:0007669"/>
    <property type="project" value="UniProtKB-UniRule"/>
</dbReference>
<evidence type="ECO:0000256" key="10">
    <source>
        <dbReference type="ARBA" id="ARBA00023235"/>
    </source>
</evidence>
<comment type="function">
    <text evidence="13">The heterodimer acts as both an ATP-dependent DNA helicase and an ATP-dependent, dual-direction single-stranded exonuclease. Recognizes the chi site generating a DNA molecule suitable for the initiation of homologous recombination. The AddA nuclease domain is required for chi fragment generation; this subunit has the helicase and 3' -&gt; 5' nuclease activities.</text>
</comment>
<dbReference type="InterPro" id="IPR011604">
    <property type="entry name" value="PDDEXK-like_dom_sf"/>
</dbReference>
<comment type="subunit">
    <text evidence="13">Heterodimer of AddA and AddB/RexB.</text>
</comment>
<keyword evidence="8 13" id="KW-0238">DNA-binding</keyword>
<dbReference type="Pfam" id="PF13361">
    <property type="entry name" value="UvrD_C"/>
    <property type="match status" value="1"/>
</dbReference>
<dbReference type="InterPro" id="IPR000212">
    <property type="entry name" value="DNA_helicase_UvrD/REP"/>
</dbReference>
<dbReference type="GO" id="GO:0033202">
    <property type="term" value="C:DNA helicase complex"/>
    <property type="evidence" value="ECO:0007669"/>
    <property type="project" value="TreeGrafter"/>
</dbReference>
<sequence length="1249" mass="143385">MIPIKPADATWTDDQWKAIWAKDQDILVAAAAGSGKTAVLVERMIQKVLSQVSPINVDELLVVTFTNASAAEMKHRVGQALEKAIEQFPESKHLRRQASLLNKASISTLHSFCLEVIRTYYYLIDIDPGFRIADDAEAELLKDEVMEEMLEQEYGQAENEPFFRLVDALTSDRSDQDLQQLIRKLHTFSRSHADPDGWLDELVQLYNVPPDTKIDDHPLAHFLLFHIQLELEGAIQLCKQALETTRVSGGPYPRAENFEDDIRQLESLKQTASWSDLYDQIHAVSFTRLKACKGDEFDEGLLEQSKKWRDQAKKMVDSIKDSFFIRKPENYFQDMREMTDQLKPLVQLVKQFHKGFSMAKAERGLVDFADLEHFCLAILMEQGSKESVASEAAMHYQRKFKEVLVDEYQDTNMVQETILQLVKSGSEKNGNLFMVGDVKQSIYRFRLAEPNLFLSKYRAFSSSEGMDTGLKIDLSQNFRSRPAVLDATNYLFRQIMGVRVGEVAYNREAELKKGAPYPEDVVMPVEVAMIDQSSDSGDTEEAFDVPDEVMDERELEKSQLEARYMIKKIRNLIDQETLVYDIKSGRHRPLEYRDIVILTRSMTWTPDTMEEFKQAGIPLYANVSTGYFEATEVAIMVSLLKIIDNPHQDIPLASVLRSPIVRCSEEQLGNIRTAASSGTFYDALQAYAMTGGKQEDDLLRGKVEWFIHRLNEWRKMARSGALAELIWQLYRDTQFYDFVGGLPSGKQRQANLRALYDRARQYESTSFRGLFRFLRFVERMRERGDDLGAARALSEQEDVVRLMTIHSSKGLEFPVVFISGMARPFNQMDLRSKLLLDKDFGLALPYVQAEKRISYDSLPQLALKEKKRLENLSEEMRVLYVAMTRSKERLYMVGTLLNTAASIKKWNAVSNHSEWQLPDYTRKAAKSYFDWIGPALVRHPQASTLREGFTQNDLSEASDDPSKWLVQVIRPDELILDTAISGHEAEYLDLVSAHHEVPVESDDKEAILRRLTWKYPYRAMTSKRSKQSVSEIKRMNEVQDERSALDLMKRSQRKAFDRPSFLQETKMTATEKGTVMHAVMQQIPVTHTPSAEELTLLLEDMITRELITPEQKLAVNPEQILAFFETDIGRRVVQAQSVQREIPFTYATTSSELGLLNEGNDPLDQVIIQGIIDCLFEDENGLVLLDYKTDRITDRFEGGFDQARRVMERRYTTQLKMYKNALEKILGRKINQTVLFFFDGAHVLELSEL</sequence>
<evidence type="ECO:0000256" key="2">
    <source>
        <dbReference type="ARBA" id="ARBA00022741"/>
    </source>
</evidence>
<dbReference type="Proteomes" id="UP000031938">
    <property type="component" value="Unassembled WGS sequence"/>
</dbReference>
<comment type="catalytic activity">
    <reaction evidence="12 13">
        <text>ATP + H2O = ADP + phosphate + H(+)</text>
        <dbReference type="Rhea" id="RHEA:13065"/>
        <dbReference type="ChEBI" id="CHEBI:15377"/>
        <dbReference type="ChEBI" id="CHEBI:15378"/>
        <dbReference type="ChEBI" id="CHEBI:30616"/>
        <dbReference type="ChEBI" id="CHEBI:43474"/>
        <dbReference type="ChEBI" id="CHEBI:456216"/>
        <dbReference type="EC" id="5.6.2.4"/>
    </reaction>
</comment>
<dbReference type="EC" id="3.1.-.-" evidence="13"/>
<dbReference type="FunFam" id="3.40.50.300:FF:001236">
    <property type="entry name" value="ATP-dependent helicase/nuclease subunit A"/>
    <property type="match status" value="1"/>
</dbReference>
<dbReference type="GO" id="GO:0016887">
    <property type="term" value="F:ATP hydrolysis activity"/>
    <property type="evidence" value="ECO:0007669"/>
    <property type="project" value="RHEA"/>
</dbReference>
<dbReference type="CDD" id="cd18807">
    <property type="entry name" value="SF1_C_UvrD"/>
    <property type="match status" value="1"/>
</dbReference>
<keyword evidence="6 13" id="KW-0269">Exonuclease</keyword>
<evidence type="ECO:0000256" key="11">
    <source>
        <dbReference type="ARBA" id="ARBA00034617"/>
    </source>
</evidence>
<feature type="binding site" evidence="14">
    <location>
        <begin position="30"/>
        <end position="37"/>
    </location>
    <ligand>
        <name>ATP</name>
        <dbReference type="ChEBI" id="CHEBI:30616"/>
    </ligand>
</feature>
<dbReference type="InterPro" id="IPR038726">
    <property type="entry name" value="PDDEXK_AddAB-type"/>
</dbReference>
<evidence type="ECO:0000256" key="6">
    <source>
        <dbReference type="ARBA" id="ARBA00022839"/>
    </source>
</evidence>
<dbReference type="InterPro" id="IPR011335">
    <property type="entry name" value="Restrct_endonuc-II-like"/>
</dbReference>
<dbReference type="Gene3D" id="1.10.274.50">
    <property type="match status" value="1"/>
</dbReference>
<dbReference type="Gene3D" id="3.90.320.10">
    <property type="match status" value="1"/>
</dbReference>